<feature type="chain" id="PRO_5001629728" evidence="2">
    <location>
        <begin position="28"/>
        <end position="355"/>
    </location>
</feature>
<name>A0A066X3B7_COLSU</name>
<feature type="signal peptide" evidence="2">
    <location>
        <begin position="1"/>
        <end position="27"/>
    </location>
</feature>
<evidence type="ECO:0000313" key="3">
    <source>
        <dbReference type="EMBL" id="KDN60206.1"/>
    </source>
</evidence>
<dbReference type="OrthoDB" id="3793565at2759"/>
<dbReference type="HOGENOM" id="CLU_780770_0_0_1"/>
<feature type="compositionally biased region" description="Polar residues" evidence="1">
    <location>
        <begin position="257"/>
        <end position="276"/>
    </location>
</feature>
<proteinExistence type="predicted"/>
<accession>A0A066X3B7</accession>
<protein>
    <submittedName>
        <fullName evidence="3">Uncharacterized protein</fullName>
    </submittedName>
</protein>
<evidence type="ECO:0000313" key="4">
    <source>
        <dbReference type="Proteomes" id="UP000027238"/>
    </source>
</evidence>
<evidence type="ECO:0000256" key="1">
    <source>
        <dbReference type="SAM" id="MobiDB-lite"/>
    </source>
</evidence>
<keyword evidence="4" id="KW-1185">Reference proteome</keyword>
<keyword evidence="2" id="KW-0732">Signal</keyword>
<dbReference type="AlphaFoldDB" id="A0A066X3B7"/>
<gene>
    <name evidence="3" type="ORF">CSUB01_10964</name>
</gene>
<dbReference type="EMBL" id="JMSE01001540">
    <property type="protein sequence ID" value="KDN60206.1"/>
    <property type="molecule type" value="Genomic_DNA"/>
</dbReference>
<organism evidence="3 4">
    <name type="scientific">Colletotrichum sublineola</name>
    <name type="common">Sorghum anthracnose fungus</name>
    <dbReference type="NCBI Taxonomy" id="1173701"/>
    <lineage>
        <taxon>Eukaryota</taxon>
        <taxon>Fungi</taxon>
        <taxon>Dikarya</taxon>
        <taxon>Ascomycota</taxon>
        <taxon>Pezizomycotina</taxon>
        <taxon>Sordariomycetes</taxon>
        <taxon>Hypocreomycetidae</taxon>
        <taxon>Glomerellales</taxon>
        <taxon>Glomerellaceae</taxon>
        <taxon>Colletotrichum</taxon>
        <taxon>Colletotrichum graminicola species complex</taxon>
    </lineage>
</organism>
<reference evidence="4" key="1">
    <citation type="journal article" date="2014" name="Genome Announc.">
        <title>Draft genome sequence of Colletotrichum sublineola, a destructive pathogen of cultivated sorghum.</title>
        <authorList>
            <person name="Baroncelli R."/>
            <person name="Sanz-Martin J.M."/>
            <person name="Rech G.E."/>
            <person name="Sukno S.A."/>
            <person name="Thon M.R."/>
        </authorList>
    </citation>
    <scope>NUCLEOTIDE SEQUENCE [LARGE SCALE GENOMIC DNA]</scope>
    <source>
        <strain evidence="4">TX430BB</strain>
    </source>
</reference>
<comment type="caution">
    <text evidence="3">The sequence shown here is derived from an EMBL/GenBank/DDBJ whole genome shotgun (WGS) entry which is preliminary data.</text>
</comment>
<evidence type="ECO:0000256" key="2">
    <source>
        <dbReference type="SAM" id="SignalP"/>
    </source>
</evidence>
<dbReference type="OMA" id="TIANRCF"/>
<feature type="region of interest" description="Disordered" evidence="1">
    <location>
        <begin position="253"/>
        <end position="276"/>
    </location>
</feature>
<sequence length="355" mass="40353">MWQQGVLNSLLRPLLIPCLLNIPIISATKCKPFRDQNTCKAETWQEEYLCLTLQNTSSELVDSVRTDFNGTDSKLCQDTHDKMPSRYDSEYLGEFPPSWAQCTSARQVLLAGSDYDDCNMCAMRGLIQACPEDDPNFWNCLCEWNTQPEHINCLSWCFASGSLEGLVCPQWTPEYTRPDPRQTNEDEFWLKWDANTWMTSFGQPCIAYDGAEYCTKGDLVLPHKDHPNVRERCFMHPRDGSLGCFDLSNDSRESASVPESGTAGSSTEYAPSSPYGNPQDCVTGRIPNFHDSFGPLKHCIRCPKYHIRFVFRGDSINEAFPADRYCNVRDHDGDCMITALSSQSIEEEREHRGQQ</sequence>
<dbReference type="eggNOG" id="ENOG502TFIV">
    <property type="taxonomic scope" value="Eukaryota"/>
</dbReference>
<dbReference type="Proteomes" id="UP000027238">
    <property type="component" value="Unassembled WGS sequence"/>
</dbReference>